<organism evidence="1 2">
    <name type="scientific">Virgibacillus tibetensis</name>
    <dbReference type="NCBI Taxonomy" id="3042313"/>
    <lineage>
        <taxon>Bacteria</taxon>
        <taxon>Bacillati</taxon>
        <taxon>Bacillota</taxon>
        <taxon>Bacilli</taxon>
        <taxon>Bacillales</taxon>
        <taxon>Bacillaceae</taxon>
        <taxon>Virgibacillus</taxon>
    </lineage>
</organism>
<dbReference type="InterPro" id="IPR043749">
    <property type="entry name" value="DUF5694"/>
</dbReference>
<reference evidence="1 2" key="1">
    <citation type="journal article" date="2024" name="Int. J. Syst. Evol. Microbiol.">
        <title>Virgibacillus tibetensis sp. nov., isolated from salt lake on the Tibetan Plateau of China.</title>
        <authorList>
            <person name="Phurbu D."/>
            <person name="Liu Z.-X."/>
            <person name="Wang R."/>
            <person name="Zheng Y.-Y."/>
            <person name="Liu H.-C."/>
            <person name="Zhou Y.-G."/>
            <person name="Yu Y.-J."/>
            <person name="Li A.-H."/>
        </authorList>
    </citation>
    <scope>NUCLEOTIDE SEQUENCE [LARGE SCALE GENOMIC DNA]</scope>
    <source>
        <strain evidence="1 2">C22-A2</strain>
    </source>
</reference>
<sequence>MKPKKAKVLVLGTFHMSEHEGLYSEKRQAEIEELVSKIAEFKPTKIAVEMEPEESEFINVKYNQFKLGTYELGMNEIFQVGFRLGLKLEHEQIYPSDWMGDADMGYEEVESWAKKNQPELLNEIYKGLEVPVLSEDKSVIDYYKELNTPSIVNMLHKIHVNIARIGEFNNYVGMNWLSWWYKRNLIMFSNLTRLIDSEEERILFIVGVGHSSIVTKFIEESEFCEVVQPLSYLS</sequence>
<protein>
    <submittedName>
        <fullName evidence="1">DUF5694 domain-containing protein</fullName>
    </submittedName>
</protein>
<evidence type="ECO:0000313" key="2">
    <source>
        <dbReference type="Proteomes" id="UP001335737"/>
    </source>
</evidence>
<dbReference type="RefSeq" id="WP_327609389.1">
    <property type="nucleotide sequence ID" value="NZ_JARZFX010000021.1"/>
</dbReference>
<dbReference type="EMBL" id="JARZFX010000021">
    <property type="protein sequence ID" value="MEC5425856.1"/>
    <property type="molecule type" value="Genomic_DNA"/>
</dbReference>
<dbReference type="Pfam" id="PF18950">
    <property type="entry name" value="DUF5694"/>
    <property type="match status" value="1"/>
</dbReference>
<comment type="caution">
    <text evidence="1">The sequence shown here is derived from an EMBL/GenBank/DDBJ whole genome shotgun (WGS) entry which is preliminary data.</text>
</comment>
<keyword evidence="2" id="KW-1185">Reference proteome</keyword>
<evidence type="ECO:0000313" key="1">
    <source>
        <dbReference type="EMBL" id="MEC5425856.1"/>
    </source>
</evidence>
<gene>
    <name evidence="1" type="ORF">QGM71_20590</name>
</gene>
<name>A0ABU6KKL8_9BACI</name>
<dbReference type="Proteomes" id="UP001335737">
    <property type="component" value="Unassembled WGS sequence"/>
</dbReference>
<accession>A0ABU6KKL8</accession>
<proteinExistence type="predicted"/>